<feature type="transmembrane region" description="Helical" evidence="7">
    <location>
        <begin position="780"/>
        <end position="813"/>
    </location>
</feature>
<comment type="subcellular location">
    <subcellularLocation>
        <location evidence="1">Membrane</location>
        <topology evidence="1">Multi-pass membrane protein</topology>
    </subcellularLocation>
</comment>
<sequence>MASHTDSQQQPASESLPHEDAGADHASPATEHNEPTGFKGFLHRYGRLTVSLIAVGCIPLIYAAMLILSNLDPTGRLDQVPALIVNEDTAAEVKGKSINVGDELTKKLVEDDSKKNLNWDTATAAEAKQALEHGKALAVLTIPEGFSEHLAHAAKASQKEASIEEAASAHMTIQTNDSTNFIMGQIASSVQEKLTTELRSQFAKEYLENVYVSLTEINGSLTDAADGSGKVTDGANSARDASGELSSGLLRLSDGTKSLRDASGELNAGAVRLADGARTLAGGLGELKSKTASMPDAAKALDAGAGKLAKGAGTANDAIQQLFSGSKQLSSGTGELNSKITELNKRAQELTGANDQLLAAAEKAQKDFDALRPDVTIDLDPAAKRVDGFLKDLEGSEEFQQFLKDNPKFAERFGTAQQDAADIRSGIDSVREAAKNAGLTDGSKKPLLPEEILQKLREGNAALKKGAGELNAATGKLNDGATRLSDGLGQLAEKSPELADGAKQLKDGTKQLAQQAPELVAGIGKLNDGAGELSKGAGKLADGTGQLQAGVGKLDDGAKEAHDGSNQLHDGLGELADGSGELTDGLKDGAGKVPAFSKDEKKKLSEVNSAPVTGDLERINEMANNGTGLSPYFMSLALWIGGIAFFMLLAPIPERLVRKYRGKWYSFIQMAFASYSRAAIMAIVQAAVITVVVQFIFGLEVAHPFLLWGLVTLGSLAFLAVNQGLVSLLGAPGRFLSLILIVLQIASAGGTYPWQTMPGILRDIHPYLPMTYTVEAFRSLIGGGVILGTSAAASILMGWLITGFLMLVLACFLVTRVEAVRDWATLAPGLPGGGKSSAIEGMKEEHAEIKAEAAERRARAIERQKMRLARKKAKRKVREKKKAQAAAAKAEAEAKAKAEAEADADVDA</sequence>
<dbReference type="InterPro" id="IPR022703">
    <property type="entry name" value="DUF3533"/>
</dbReference>
<evidence type="ECO:0000256" key="1">
    <source>
        <dbReference type="ARBA" id="ARBA00004141"/>
    </source>
</evidence>
<feature type="transmembrane region" description="Helical" evidence="7">
    <location>
        <begin position="632"/>
        <end position="657"/>
    </location>
</feature>
<evidence type="ECO:0000313" key="11">
    <source>
        <dbReference type="Proteomes" id="UP001240483"/>
    </source>
</evidence>
<gene>
    <name evidence="10" type="ORF">QP116_06485</name>
</gene>
<evidence type="ECO:0000256" key="6">
    <source>
        <dbReference type="SAM" id="MobiDB-lite"/>
    </source>
</evidence>
<dbReference type="Gene3D" id="1.10.287.950">
    <property type="entry name" value="Methyl-accepting chemotaxis protein"/>
    <property type="match status" value="2"/>
</dbReference>
<dbReference type="Pfam" id="PF12051">
    <property type="entry name" value="DUF3533"/>
    <property type="match status" value="1"/>
</dbReference>
<feature type="coiled-coil region" evidence="5">
    <location>
        <begin position="340"/>
        <end position="367"/>
    </location>
</feature>
<evidence type="ECO:0000259" key="9">
    <source>
        <dbReference type="Pfam" id="PF12051"/>
    </source>
</evidence>
<dbReference type="RefSeq" id="WP_285333241.1">
    <property type="nucleotide sequence ID" value="NZ_JASODW010000007.1"/>
</dbReference>
<feature type="transmembrane region" description="Helical" evidence="7">
    <location>
        <begin position="48"/>
        <end position="68"/>
    </location>
</feature>
<proteinExistence type="predicted"/>
<feature type="compositionally biased region" description="Polar residues" evidence="6">
    <location>
        <begin position="1"/>
        <end position="13"/>
    </location>
</feature>
<name>A0AAP4FDN5_9MICC</name>
<dbReference type="NCBIfam" id="TIGR03057">
    <property type="entry name" value="xxxLxxG_by_4"/>
    <property type="match status" value="6"/>
</dbReference>
<feature type="domain" description="ABC-2 type transporter transmembrane" evidence="8">
    <location>
        <begin position="656"/>
        <end position="780"/>
    </location>
</feature>
<dbReference type="InterPro" id="IPR017501">
    <property type="entry name" value="Phage_infect_YhgE_C"/>
</dbReference>
<feature type="transmembrane region" description="Helical" evidence="7">
    <location>
        <begin position="735"/>
        <end position="754"/>
    </location>
</feature>
<feature type="compositionally biased region" description="Basic residues" evidence="6">
    <location>
        <begin position="871"/>
        <end position="883"/>
    </location>
</feature>
<keyword evidence="5" id="KW-0175">Coiled coil</keyword>
<dbReference type="EMBL" id="JASODW010000007">
    <property type="protein sequence ID" value="MDK6275381.1"/>
    <property type="molecule type" value="Genomic_DNA"/>
</dbReference>
<feature type="region of interest" description="Disordered" evidence="6">
    <location>
        <begin position="1"/>
        <end position="35"/>
    </location>
</feature>
<dbReference type="Pfam" id="PF01061">
    <property type="entry name" value="ABC2_membrane"/>
    <property type="match status" value="1"/>
</dbReference>
<dbReference type="InterPro" id="IPR013525">
    <property type="entry name" value="ABC2_TM"/>
</dbReference>
<accession>A0AAP4FDN5</accession>
<evidence type="ECO:0000256" key="3">
    <source>
        <dbReference type="ARBA" id="ARBA00022989"/>
    </source>
</evidence>
<dbReference type="Proteomes" id="UP001240483">
    <property type="component" value="Unassembled WGS sequence"/>
</dbReference>
<feature type="compositionally biased region" description="Basic and acidic residues" evidence="6">
    <location>
        <begin position="890"/>
        <end position="900"/>
    </location>
</feature>
<dbReference type="GO" id="GO:0016020">
    <property type="term" value="C:membrane"/>
    <property type="evidence" value="ECO:0007669"/>
    <property type="project" value="UniProtKB-SubCell"/>
</dbReference>
<dbReference type="NCBIfam" id="TIGR03061">
    <property type="entry name" value="pip_yhgE_Nterm"/>
    <property type="match status" value="1"/>
</dbReference>
<dbReference type="GO" id="GO:0140359">
    <property type="term" value="F:ABC-type transporter activity"/>
    <property type="evidence" value="ECO:0007669"/>
    <property type="project" value="InterPro"/>
</dbReference>
<dbReference type="InterPro" id="IPR017500">
    <property type="entry name" value="Phage_infect_YhgE_N"/>
</dbReference>
<dbReference type="PANTHER" id="PTHR43077:SF5">
    <property type="entry name" value="PHAGE INFECTION PROTEIN"/>
    <property type="match status" value="1"/>
</dbReference>
<keyword evidence="3 7" id="KW-1133">Transmembrane helix</keyword>
<comment type="caution">
    <text evidence="10">The sequence shown here is derived from an EMBL/GenBank/DDBJ whole genome shotgun (WGS) entry which is preliminary data.</text>
</comment>
<organism evidence="10 11">
    <name type="scientific">Pseudoglutamicibacter cumminsii</name>
    <dbReference type="NCBI Taxonomy" id="156979"/>
    <lineage>
        <taxon>Bacteria</taxon>
        <taxon>Bacillati</taxon>
        <taxon>Actinomycetota</taxon>
        <taxon>Actinomycetes</taxon>
        <taxon>Micrococcales</taxon>
        <taxon>Micrococcaceae</taxon>
        <taxon>Pseudoglutamicibacter</taxon>
    </lineage>
</organism>
<evidence type="ECO:0000256" key="5">
    <source>
        <dbReference type="SAM" id="Coils"/>
    </source>
</evidence>
<keyword evidence="4 7" id="KW-0472">Membrane</keyword>
<feature type="transmembrane region" description="Helical" evidence="7">
    <location>
        <begin position="678"/>
        <end position="699"/>
    </location>
</feature>
<keyword evidence="2 7" id="KW-0812">Transmembrane</keyword>
<dbReference type="InterPro" id="IPR023908">
    <property type="entry name" value="xxxLxxG_rpt"/>
</dbReference>
<dbReference type="Gene3D" id="3.40.1710.10">
    <property type="entry name" value="abc type-2 transporter like domain"/>
    <property type="match status" value="1"/>
</dbReference>
<dbReference type="InterPro" id="IPR051328">
    <property type="entry name" value="T7SS_ABC-Transporter"/>
</dbReference>
<dbReference type="NCBIfam" id="TIGR03062">
    <property type="entry name" value="pip_yhgE_Cterm"/>
    <property type="match status" value="1"/>
</dbReference>
<dbReference type="PANTHER" id="PTHR43077">
    <property type="entry name" value="TRANSPORT PERMEASE YVFS-RELATED"/>
    <property type="match status" value="1"/>
</dbReference>
<feature type="transmembrane region" description="Helical" evidence="7">
    <location>
        <begin position="705"/>
        <end position="728"/>
    </location>
</feature>
<feature type="region of interest" description="Disordered" evidence="6">
    <location>
        <begin position="871"/>
        <end position="908"/>
    </location>
</feature>
<evidence type="ECO:0000259" key="8">
    <source>
        <dbReference type="Pfam" id="PF01061"/>
    </source>
</evidence>
<evidence type="ECO:0000256" key="7">
    <source>
        <dbReference type="SAM" id="Phobius"/>
    </source>
</evidence>
<evidence type="ECO:0000313" key="10">
    <source>
        <dbReference type="EMBL" id="MDK6275381.1"/>
    </source>
</evidence>
<evidence type="ECO:0000256" key="4">
    <source>
        <dbReference type="ARBA" id="ARBA00023136"/>
    </source>
</evidence>
<dbReference type="AlphaFoldDB" id="A0AAP4FDN5"/>
<evidence type="ECO:0000256" key="2">
    <source>
        <dbReference type="ARBA" id="ARBA00022692"/>
    </source>
</evidence>
<protein>
    <submittedName>
        <fullName evidence="10">YhgE/Pip domain-containing protein</fullName>
    </submittedName>
</protein>
<feature type="domain" description="DUF3533" evidence="9">
    <location>
        <begin position="55"/>
        <end position="219"/>
    </location>
</feature>
<reference evidence="10" key="1">
    <citation type="submission" date="2023-05" db="EMBL/GenBank/DDBJ databases">
        <title>Cataloging the Phylogenetic Diversity of Human Bladder Bacteria.</title>
        <authorList>
            <person name="Du J."/>
        </authorList>
    </citation>
    <scope>NUCLEOTIDE SEQUENCE</scope>
    <source>
        <strain evidence="10">UMB9978</strain>
    </source>
</reference>